<accession>A0A8D0HIK3</accession>
<dbReference type="PANTHER" id="PTHR22028:SF4">
    <property type="entry name" value="PROTEIN SFI1 HOMOLOG"/>
    <property type="match status" value="1"/>
</dbReference>
<evidence type="ECO:0000313" key="2">
    <source>
        <dbReference type="Ensembl" id="ENSSPUP00000019746.1"/>
    </source>
</evidence>
<dbReference type="Proteomes" id="UP000694392">
    <property type="component" value="Unplaced"/>
</dbReference>
<dbReference type="InterPro" id="IPR052270">
    <property type="entry name" value="CACF_protein"/>
</dbReference>
<keyword evidence="3" id="KW-1185">Reference proteome</keyword>
<dbReference type="OMA" id="RCENNEE"/>
<protein>
    <submittedName>
        <fullName evidence="2">SFI1 centrin binding protein</fullName>
    </submittedName>
</protein>
<dbReference type="AlphaFoldDB" id="A0A8D0HIK3"/>
<gene>
    <name evidence="2" type="primary">SFI1</name>
</gene>
<dbReference type="GO" id="GO:0019902">
    <property type="term" value="F:phosphatase binding"/>
    <property type="evidence" value="ECO:0007669"/>
    <property type="project" value="Ensembl"/>
</dbReference>
<reference evidence="2" key="1">
    <citation type="submission" date="2025-08" db="UniProtKB">
        <authorList>
            <consortium name="Ensembl"/>
        </authorList>
    </citation>
    <scope>IDENTIFICATION</scope>
</reference>
<organism evidence="2 3">
    <name type="scientific">Sphenodon punctatus</name>
    <name type="common">Tuatara</name>
    <name type="synonym">Hatteria punctata</name>
    <dbReference type="NCBI Taxonomy" id="8508"/>
    <lineage>
        <taxon>Eukaryota</taxon>
        <taxon>Metazoa</taxon>
        <taxon>Chordata</taxon>
        <taxon>Craniata</taxon>
        <taxon>Vertebrata</taxon>
        <taxon>Euteleostomi</taxon>
        <taxon>Lepidosauria</taxon>
        <taxon>Sphenodontia</taxon>
        <taxon>Sphenodontidae</taxon>
        <taxon>Sphenodon</taxon>
    </lineage>
</organism>
<name>A0A8D0HIK3_SPHPU</name>
<evidence type="ECO:0000313" key="3">
    <source>
        <dbReference type="Proteomes" id="UP000694392"/>
    </source>
</evidence>
<sequence>MRKTKRRMHSDALAFREWSNLHVTWRVWTRRLYQKYAGREMEALALQHWAQSLQFRALLQWNGLYLHIRGNKQEEAWAVTYFRHRELRKSMKAWLGYLQLRREKRHQEKLAQQHHHSGMLQRCFSIWWLAWTHGEGMRIHQEHIGHLAARIALRRVFTHWKHYVVLCSEVSRQYELAEHHHRHHLLYIGFTALRENVVNARLQQMRRNLAHQQHQVMLLKSFWNCWKSRLEQKEEEQQLSLTLAAHSHYRVTLLSKYLRFWLQNAKWKKLSQMQYAKADHHYRRIIMPATFQTWRRFTDHQQWWREMKEMASYFHRETLTRRVFDRWRLSTGQQRENRMTERMAILHSEQKLLIHFWCSWCRRTMVRLEEQEGLSLAHDHYCHLVQRRAFCVWKENIQEIKTERTKEVKALTCHYSKCLQWSWSRWRQYVRHQCEKWKKLVRADMHYRHSLLGKVLAAWKTYQCSTQHILCLVAEKEKKHNRELLRQVLHIWKGNAIALVDEAKKGAQAEQHYRRATVLKVLFQWRDAASLQVYCRWQETAAVRDARKHLDMVRLRGLFLHWKEFYIRSSVQRAQLKMAAQHHGRQLLCRCLAGWKQQHLQCIRKTLLQRWGDQLTAQRICSSCFSLWKRQLAQKGWEEQKTVQALWHWSLALQGKVFDAWVGFVLEQRRKKSRISRDVEVYRDNLLREGVAHILRYAAGMKQFRGELQAQHQLKAAYSLHQSVYRCAMLWKQKALCKKQDEPCSFPPPLKKRVTFKVPMPDASFGAKGDKGEVVSLRPALQPIQSDDLPVFLAAGDSIFSELTILRKLRLQPRTPDFLQQSLERENLLRTSFNGLETSKVPLQPTVTDKHPLQDGVLSAATQTDPSSICLLSQPSSTSFSTGPLPSAALPWSQADATCPKQASPRLELLPPSSFMTRLRNGSEIGGSQSLNSCPNSRSRDLLLATAEERKQPDSQAHLLLPEDFMGKEIPSLVSEMAAKSKIRSGNPMEEKAPQNQLEAELQHIQEKMQSYHRSKQELKSCQKQARILHKRLELRTRTEKQEKVQQDEEKLDQLEAQIDSLTKVLLEERHRMQSCLTRVRDIRATYNM</sequence>
<proteinExistence type="predicted"/>
<dbReference type="Ensembl" id="ENSSPUT00000021034.1">
    <property type="protein sequence ID" value="ENSSPUP00000019746.1"/>
    <property type="gene ID" value="ENSSPUG00000015215.1"/>
</dbReference>
<evidence type="ECO:0000256" key="1">
    <source>
        <dbReference type="SAM" id="Coils"/>
    </source>
</evidence>
<dbReference type="GeneTree" id="ENSGT00940000154110"/>
<dbReference type="GO" id="GO:0005814">
    <property type="term" value="C:centriole"/>
    <property type="evidence" value="ECO:0007669"/>
    <property type="project" value="Ensembl"/>
</dbReference>
<feature type="coiled-coil region" evidence="1">
    <location>
        <begin position="995"/>
        <end position="1072"/>
    </location>
</feature>
<keyword evidence="1" id="KW-0175">Coiled coil</keyword>
<reference evidence="2" key="2">
    <citation type="submission" date="2025-09" db="UniProtKB">
        <authorList>
            <consortium name="Ensembl"/>
        </authorList>
    </citation>
    <scope>IDENTIFICATION</scope>
</reference>
<dbReference type="PANTHER" id="PTHR22028">
    <property type="entry name" value="SFI1 SPINDLE BODY DOMAIN-CONTAINING PROTEIN-RELATED"/>
    <property type="match status" value="1"/>
</dbReference>